<dbReference type="AlphaFoldDB" id="A0A1S4B6S1"/>
<sequence>MKNRISHNKIRSLKTNDGEIIQSGSAIEKEIVEFYKGLLGSAADTIPTIQPAIMKEGNVLDRRQQLKLIEPVNAEKIQNALKGIDDQKDPGCDGFNSKFFKKTWSITGQDISKTVLQFFDTAEIHLPINVTIVTLIPKV</sequence>
<reference evidence="1" key="1">
    <citation type="submission" date="2025-08" db="UniProtKB">
        <authorList>
            <consortium name="RefSeq"/>
        </authorList>
    </citation>
    <scope>IDENTIFICATION</scope>
</reference>
<dbReference type="PaxDb" id="4097-A0A1S4B6S1"/>
<accession>A0A1S4B6S1</accession>
<gene>
    <name evidence="1" type="primary">LOC107805076</name>
</gene>
<proteinExistence type="predicted"/>
<dbReference type="OMA" id="KQTMFEI"/>
<dbReference type="RefSeq" id="XP_016484542.1">
    <property type="nucleotide sequence ID" value="XM_016629056.1"/>
</dbReference>
<protein>
    <submittedName>
        <fullName evidence="1">Uncharacterized protein</fullName>
    </submittedName>
</protein>
<dbReference type="KEGG" id="nta:107805076"/>
<organism evidence="1">
    <name type="scientific">Nicotiana tabacum</name>
    <name type="common">Common tobacco</name>
    <dbReference type="NCBI Taxonomy" id="4097"/>
    <lineage>
        <taxon>Eukaryota</taxon>
        <taxon>Viridiplantae</taxon>
        <taxon>Streptophyta</taxon>
        <taxon>Embryophyta</taxon>
        <taxon>Tracheophyta</taxon>
        <taxon>Spermatophyta</taxon>
        <taxon>Magnoliopsida</taxon>
        <taxon>eudicotyledons</taxon>
        <taxon>Gunneridae</taxon>
        <taxon>Pentapetalae</taxon>
        <taxon>asterids</taxon>
        <taxon>lamiids</taxon>
        <taxon>Solanales</taxon>
        <taxon>Solanaceae</taxon>
        <taxon>Nicotianoideae</taxon>
        <taxon>Nicotianeae</taxon>
        <taxon>Nicotiana</taxon>
    </lineage>
</organism>
<dbReference type="OrthoDB" id="1215883at2759"/>
<evidence type="ECO:0000313" key="1">
    <source>
        <dbReference type="RefSeq" id="XP_016484542.1"/>
    </source>
</evidence>
<dbReference type="STRING" id="4097.A0A1S4B6S1"/>
<name>A0A1S4B6S1_TOBAC</name>